<dbReference type="CDD" id="cd04301">
    <property type="entry name" value="NAT_SF"/>
    <property type="match status" value="1"/>
</dbReference>
<reference evidence="5 6" key="1">
    <citation type="submission" date="2024-02" db="EMBL/GenBank/DDBJ databases">
        <title>De novo assembly and annotation of 12 fungi associated with fruit tree decline syndrome in Ontario, Canada.</title>
        <authorList>
            <person name="Sulman M."/>
            <person name="Ellouze W."/>
            <person name="Ilyukhin E."/>
        </authorList>
    </citation>
    <scope>NUCLEOTIDE SEQUENCE [LARGE SCALE GENOMIC DNA]</scope>
    <source>
        <strain evidence="5 6">FDS-637</strain>
    </source>
</reference>
<keyword evidence="1" id="KW-0808">Transferase</keyword>
<dbReference type="SUPFAM" id="SSF55729">
    <property type="entry name" value="Acyl-CoA N-acyltransferases (Nat)"/>
    <property type="match status" value="1"/>
</dbReference>
<dbReference type="Pfam" id="PF00583">
    <property type="entry name" value="Acetyltransf_1"/>
    <property type="match status" value="1"/>
</dbReference>
<dbReference type="Gene3D" id="3.40.630.30">
    <property type="match status" value="1"/>
</dbReference>
<comment type="caution">
    <text evidence="5">The sequence shown here is derived from an EMBL/GenBank/DDBJ whole genome shotgun (WGS) entry which is preliminary data.</text>
</comment>
<dbReference type="RefSeq" id="XP_066637703.1">
    <property type="nucleotide sequence ID" value="XM_066772424.1"/>
</dbReference>
<evidence type="ECO:0000256" key="2">
    <source>
        <dbReference type="ARBA" id="ARBA00023315"/>
    </source>
</evidence>
<gene>
    <name evidence="5" type="ORF">SLS55_000917</name>
</gene>
<dbReference type="GeneID" id="92005002"/>
<feature type="region of interest" description="Disordered" evidence="3">
    <location>
        <begin position="1"/>
        <end position="43"/>
    </location>
</feature>
<dbReference type="PANTHER" id="PTHR43072:SF23">
    <property type="entry name" value="UPF0039 PROTEIN C11D3.02C"/>
    <property type="match status" value="1"/>
</dbReference>
<evidence type="ECO:0000256" key="3">
    <source>
        <dbReference type="SAM" id="MobiDB-lite"/>
    </source>
</evidence>
<dbReference type="PROSITE" id="PS51186">
    <property type="entry name" value="GNAT"/>
    <property type="match status" value="1"/>
</dbReference>
<dbReference type="InterPro" id="IPR000182">
    <property type="entry name" value="GNAT_dom"/>
</dbReference>
<dbReference type="InterPro" id="IPR016181">
    <property type="entry name" value="Acyl_CoA_acyltransferase"/>
</dbReference>
<feature type="domain" description="N-acetyltransferase" evidence="4">
    <location>
        <begin position="47"/>
        <end position="233"/>
    </location>
</feature>
<dbReference type="EMBL" id="JAJVCZ030000001">
    <property type="protein sequence ID" value="KAL0264963.1"/>
    <property type="molecule type" value="Genomic_DNA"/>
</dbReference>
<evidence type="ECO:0000313" key="5">
    <source>
        <dbReference type="EMBL" id="KAL0264963.1"/>
    </source>
</evidence>
<keyword evidence="2" id="KW-0012">Acyltransferase</keyword>
<protein>
    <recommendedName>
        <fullName evidence="4">N-acetyltransferase domain-containing protein</fullName>
    </recommendedName>
</protein>
<sequence>MHFVPGGSIRALSSSTDTTHHPGPQHRMESPEAQEALTSHPLRSHDFTVRPARESDMPALNAIHAHYVSNTVATFITTPLMDADFLAGYTSVRAADLPYLVAADAFNTPVGYAYVSPFRAAKAAYRQTVEFSLFCHPAHAGKGIGSALLQRLLDVLRSPEEWAEDWIGEAWRGEDGRVRQVIGVMALDEQRKNGGWGLKEYYEGFGFEHAGTLKEVGRKFGKWIDTVYVQLSL</sequence>
<dbReference type="Proteomes" id="UP001430584">
    <property type="component" value="Unassembled WGS sequence"/>
</dbReference>
<proteinExistence type="predicted"/>
<evidence type="ECO:0000313" key="6">
    <source>
        <dbReference type="Proteomes" id="UP001430584"/>
    </source>
</evidence>
<name>A0ABR3CVM6_9PEZI</name>
<accession>A0ABR3CVM6</accession>
<evidence type="ECO:0000259" key="4">
    <source>
        <dbReference type="PROSITE" id="PS51186"/>
    </source>
</evidence>
<dbReference type="PANTHER" id="PTHR43072">
    <property type="entry name" value="N-ACETYLTRANSFERASE"/>
    <property type="match status" value="1"/>
</dbReference>
<keyword evidence="6" id="KW-1185">Reference proteome</keyword>
<organism evidence="5 6">
    <name type="scientific">Diplodia seriata</name>
    <dbReference type="NCBI Taxonomy" id="420778"/>
    <lineage>
        <taxon>Eukaryota</taxon>
        <taxon>Fungi</taxon>
        <taxon>Dikarya</taxon>
        <taxon>Ascomycota</taxon>
        <taxon>Pezizomycotina</taxon>
        <taxon>Dothideomycetes</taxon>
        <taxon>Dothideomycetes incertae sedis</taxon>
        <taxon>Botryosphaeriales</taxon>
        <taxon>Botryosphaeriaceae</taxon>
        <taxon>Diplodia</taxon>
    </lineage>
</organism>
<evidence type="ECO:0000256" key="1">
    <source>
        <dbReference type="ARBA" id="ARBA00022679"/>
    </source>
</evidence>